<sequence length="52" mass="5612">MDQLREAGVPVTQVRYAAIIHDFVMVNSMHDTHATKAAVAQAVAVLKEALHG</sequence>
<evidence type="ECO:0008006" key="3">
    <source>
        <dbReference type="Google" id="ProtNLM"/>
    </source>
</evidence>
<gene>
    <name evidence="1" type="ORF">Pth03_56840</name>
</gene>
<proteinExistence type="predicted"/>
<organism evidence="1 2">
    <name type="scientific">Planotetraspora thailandica</name>
    <dbReference type="NCBI Taxonomy" id="487172"/>
    <lineage>
        <taxon>Bacteria</taxon>
        <taxon>Bacillati</taxon>
        <taxon>Actinomycetota</taxon>
        <taxon>Actinomycetes</taxon>
        <taxon>Streptosporangiales</taxon>
        <taxon>Streptosporangiaceae</taxon>
        <taxon>Planotetraspora</taxon>
    </lineage>
</organism>
<reference evidence="1" key="1">
    <citation type="submission" date="2021-01" db="EMBL/GenBank/DDBJ databases">
        <title>Whole genome shotgun sequence of Planotetraspora thailandica NBRC 104271.</title>
        <authorList>
            <person name="Komaki H."/>
            <person name="Tamura T."/>
        </authorList>
    </citation>
    <scope>NUCLEOTIDE SEQUENCE</scope>
    <source>
        <strain evidence="1">NBRC 104271</strain>
    </source>
</reference>
<dbReference type="Proteomes" id="UP000605992">
    <property type="component" value="Unassembled WGS sequence"/>
</dbReference>
<dbReference type="InterPro" id="IPR029058">
    <property type="entry name" value="AB_hydrolase_fold"/>
</dbReference>
<comment type="caution">
    <text evidence="1">The sequence shown here is derived from an EMBL/GenBank/DDBJ whole genome shotgun (WGS) entry which is preliminary data.</text>
</comment>
<evidence type="ECO:0000313" key="2">
    <source>
        <dbReference type="Proteomes" id="UP000605992"/>
    </source>
</evidence>
<accession>A0A8J3V776</accession>
<keyword evidence="2" id="KW-1185">Reference proteome</keyword>
<protein>
    <recommendedName>
        <fullName evidence="3">Alpha/beta hydrolase fold-3 domain-containing protein</fullName>
    </recommendedName>
</protein>
<dbReference type="AlphaFoldDB" id="A0A8J3V776"/>
<dbReference type="EMBL" id="BOOR01000049">
    <property type="protein sequence ID" value="GII57295.1"/>
    <property type="molecule type" value="Genomic_DNA"/>
</dbReference>
<dbReference type="Gene3D" id="3.40.50.1820">
    <property type="entry name" value="alpha/beta hydrolase"/>
    <property type="match status" value="1"/>
</dbReference>
<evidence type="ECO:0000313" key="1">
    <source>
        <dbReference type="EMBL" id="GII57295.1"/>
    </source>
</evidence>
<name>A0A8J3V776_9ACTN</name>